<sequence>MKRKKELGTTALALIIILILSILLFMGLLFSGTLKINDIRMALKFSSIPSTVINDITAMQDSMNYKNKLTCKDFQKLLSDDSYTCKKTKDKVEIINDNLIFYSFDSSMSLNTSLSRKLHSKEYDLSIYYKNAKEYDHSYNHEINQKLKEELKNKFSSITNKDIRISQFDAYLTIYNFSYLIRN</sequence>
<keyword evidence="3" id="KW-1185">Reference proteome</keyword>
<gene>
    <name evidence="2" type="ORF">CPG37_02755</name>
</gene>
<keyword evidence="1" id="KW-1133">Transmembrane helix</keyword>
<evidence type="ECO:0000313" key="2">
    <source>
        <dbReference type="EMBL" id="PHO10781.1"/>
    </source>
</evidence>
<keyword evidence="1" id="KW-0472">Membrane</keyword>
<comment type="caution">
    <text evidence="2">The sequence shown here is derived from an EMBL/GenBank/DDBJ whole genome shotgun (WGS) entry which is preliminary data.</text>
</comment>
<evidence type="ECO:0008006" key="4">
    <source>
        <dbReference type="Google" id="ProtNLM"/>
    </source>
</evidence>
<dbReference type="RefSeq" id="WP_099333694.1">
    <property type="nucleotide sequence ID" value="NZ_CP042812.1"/>
</dbReference>
<reference evidence="2 3" key="1">
    <citation type="submission" date="2017-09" db="EMBL/GenBank/DDBJ databases">
        <authorList>
            <person name="Perez-Cataluna A."/>
            <person name="Figueras M.J."/>
            <person name="Salas-Masso N."/>
        </authorList>
    </citation>
    <scope>NUCLEOTIDE SEQUENCE [LARGE SCALE GENOMIC DNA]</scope>
    <source>
        <strain evidence="2 3">F138-33</strain>
    </source>
</reference>
<dbReference type="Proteomes" id="UP000221384">
    <property type="component" value="Unassembled WGS sequence"/>
</dbReference>
<organism evidence="2 3">
    <name type="scientific">Malaciobacter canalis</name>
    <dbReference type="NCBI Taxonomy" id="1912871"/>
    <lineage>
        <taxon>Bacteria</taxon>
        <taxon>Pseudomonadati</taxon>
        <taxon>Campylobacterota</taxon>
        <taxon>Epsilonproteobacteria</taxon>
        <taxon>Campylobacterales</taxon>
        <taxon>Arcobacteraceae</taxon>
        <taxon>Malaciobacter</taxon>
    </lineage>
</organism>
<evidence type="ECO:0000256" key="1">
    <source>
        <dbReference type="SAM" id="Phobius"/>
    </source>
</evidence>
<accession>A0ABX4LS51</accession>
<proteinExistence type="predicted"/>
<protein>
    <recommendedName>
        <fullName evidence="4">Type II secretion system protein</fullName>
    </recommendedName>
</protein>
<evidence type="ECO:0000313" key="3">
    <source>
        <dbReference type="Proteomes" id="UP000221384"/>
    </source>
</evidence>
<name>A0ABX4LS51_9BACT</name>
<feature type="transmembrane region" description="Helical" evidence="1">
    <location>
        <begin position="12"/>
        <end position="34"/>
    </location>
</feature>
<keyword evidence="1" id="KW-0812">Transmembrane</keyword>
<dbReference type="EMBL" id="NWVW01000002">
    <property type="protein sequence ID" value="PHO10781.1"/>
    <property type="molecule type" value="Genomic_DNA"/>
</dbReference>